<gene>
    <name evidence="1" type="ORF">GCM10009533_11210</name>
</gene>
<sequence>MNTRLLVSDAEHFRIDYEINPYMTTDNQPDTALAVAEHKAILEAHLNAGRFLEHVPSEPECPDMVYVANSALVCGGRAVLGSLPAARRPETRHHRRWFERLGLEVIDAPFAFSGQGDALPCGGLLFAGSGWRTDPRMHGFLRRRLGYEVVSLRTVNDHWYDIDLAVAVLDQRTVAYCPQVLDEPSRRRIRGLGLDLIEVPVAEAERFALNLVSDGASVTMACGAPEFAGELRARGFTVFELDITELAKGGGGVRCTSLTLDNP</sequence>
<dbReference type="EMBL" id="BAAAGS010000005">
    <property type="protein sequence ID" value="GAA0514076.1"/>
    <property type="molecule type" value="Genomic_DNA"/>
</dbReference>
<name>A0ABP3M627_SACER</name>
<dbReference type="PANTHER" id="PTHR47271:SF2">
    <property type="entry name" value="ARGININE DEIMINASE"/>
    <property type="match status" value="1"/>
</dbReference>
<evidence type="ECO:0000313" key="2">
    <source>
        <dbReference type="Proteomes" id="UP001500729"/>
    </source>
</evidence>
<dbReference type="Gene3D" id="3.75.10.10">
    <property type="entry name" value="L-arginine/glycine Amidinotransferase, Chain A"/>
    <property type="match status" value="1"/>
</dbReference>
<proteinExistence type="predicted"/>
<comment type="caution">
    <text evidence="1">The sequence shown here is derived from an EMBL/GenBank/DDBJ whole genome shotgun (WGS) entry which is preliminary data.</text>
</comment>
<accession>A0ABP3M627</accession>
<reference evidence="2" key="1">
    <citation type="journal article" date="2019" name="Int. J. Syst. Evol. Microbiol.">
        <title>The Global Catalogue of Microorganisms (GCM) 10K type strain sequencing project: providing services to taxonomists for standard genome sequencing and annotation.</title>
        <authorList>
            <consortium name="The Broad Institute Genomics Platform"/>
            <consortium name="The Broad Institute Genome Sequencing Center for Infectious Disease"/>
            <person name="Wu L."/>
            <person name="Ma J."/>
        </authorList>
    </citation>
    <scope>NUCLEOTIDE SEQUENCE [LARGE SCALE GENOMIC DNA]</scope>
    <source>
        <strain evidence="2">JCM 10303</strain>
    </source>
</reference>
<dbReference type="Pfam" id="PF19420">
    <property type="entry name" value="DDAH_eukar"/>
    <property type="match status" value="1"/>
</dbReference>
<dbReference type="RefSeq" id="WP_009945589.1">
    <property type="nucleotide sequence ID" value="NZ_BAAAGS010000005.1"/>
</dbReference>
<keyword evidence="2" id="KW-1185">Reference proteome</keyword>
<dbReference type="SUPFAM" id="SSF55909">
    <property type="entry name" value="Pentein"/>
    <property type="match status" value="1"/>
</dbReference>
<organism evidence="1 2">
    <name type="scientific">Saccharopolyspora erythraea</name>
    <name type="common">Streptomyces erythraeus</name>
    <dbReference type="NCBI Taxonomy" id="1836"/>
    <lineage>
        <taxon>Bacteria</taxon>
        <taxon>Bacillati</taxon>
        <taxon>Actinomycetota</taxon>
        <taxon>Actinomycetes</taxon>
        <taxon>Pseudonocardiales</taxon>
        <taxon>Pseudonocardiaceae</taxon>
        <taxon>Saccharopolyspora</taxon>
    </lineage>
</organism>
<protein>
    <submittedName>
        <fullName evidence="1">Arginine deiminase-related protein</fullName>
    </submittedName>
</protein>
<dbReference type="Proteomes" id="UP001500729">
    <property type="component" value="Unassembled WGS sequence"/>
</dbReference>
<evidence type="ECO:0000313" key="1">
    <source>
        <dbReference type="EMBL" id="GAA0514076.1"/>
    </source>
</evidence>
<dbReference type="PANTHER" id="PTHR47271">
    <property type="entry name" value="ARGININE DEIMINASE"/>
    <property type="match status" value="1"/>
</dbReference>